<accession>A0A4Y2PYZ8</accession>
<keyword evidence="3" id="KW-1185">Reference proteome</keyword>
<dbReference type="EMBL" id="BGPR01012674">
    <property type="protein sequence ID" value="GBN57135.1"/>
    <property type="molecule type" value="Genomic_DNA"/>
</dbReference>
<comment type="caution">
    <text evidence="2">The sequence shown here is derived from an EMBL/GenBank/DDBJ whole genome shotgun (WGS) entry which is preliminary data.</text>
</comment>
<evidence type="ECO:0000313" key="2">
    <source>
        <dbReference type="EMBL" id="GBN57135.1"/>
    </source>
</evidence>
<feature type="region of interest" description="Disordered" evidence="1">
    <location>
        <begin position="25"/>
        <end position="46"/>
    </location>
</feature>
<dbReference type="AlphaFoldDB" id="A0A4Y2PYZ8"/>
<organism evidence="2 3">
    <name type="scientific">Araneus ventricosus</name>
    <name type="common">Orbweaver spider</name>
    <name type="synonym">Epeira ventricosa</name>
    <dbReference type="NCBI Taxonomy" id="182803"/>
    <lineage>
        <taxon>Eukaryota</taxon>
        <taxon>Metazoa</taxon>
        <taxon>Ecdysozoa</taxon>
        <taxon>Arthropoda</taxon>
        <taxon>Chelicerata</taxon>
        <taxon>Arachnida</taxon>
        <taxon>Araneae</taxon>
        <taxon>Araneomorphae</taxon>
        <taxon>Entelegynae</taxon>
        <taxon>Araneoidea</taxon>
        <taxon>Araneidae</taxon>
        <taxon>Araneus</taxon>
    </lineage>
</organism>
<reference evidence="2 3" key="1">
    <citation type="journal article" date="2019" name="Sci. Rep.">
        <title>Orb-weaving spider Araneus ventricosus genome elucidates the spidroin gene catalogue.</title>
        <authorList>
            <person name="Kono N."/>
            <person name="Nakamura H."/>
            <person name="Ohtoshi R."/>
            <person name="Moran D.A.P."/>
            <person name="Shinohara A."/>
            <person name="Yoshida Y."/>
            <person name="Fujiwara M."/>
            <person name="Mori M."/>
            <person name="Tomita M."/>
            <person name="Arakawa K."/>
        </authorList>
    </citation>
    <scope>NUCLEOTIDE SEQUENCE [LARGE SCALE GENOMIC DNA]</scope>
</reference>
<sequence>MDAIGESSVCSLAHSDHVPYLSATKHSDTAWKGTTPVPASGPRDRSLELDFTEDPQFMWDRCTLNLTLKVKLPIVGVPGSLERGWSLRKLRCHL</sequence>
<proteinExistence type="predicted"/>
<protein>
    <submittedName>
        <fullName evidence="2">Uncharacterized protein</fullName>
    </submittedName>
</protein>
<name>A0A4Y2PYZ8_ARAVE</name>
<dbReference type="Proteomes" id="UP000499080">
    <property type="component" value="Unassembled WGS sequence"/>
</dbReference>
<gene>
    <name evidence="2" type="ORF">AVEN_186485_1</name>
</gene>
<evidence type="ECO:0000313" key="3">
    <source>
        <dbReference type="Proteomes" id="UP000499080"/>
    </source>
</evidence>
<evidence type="ECO:0000256" key="1">
    <source>
        <dbReference type="SAM" id="MobiDB-lite"/>
    </source>
</evidence>